<dbReference type="AlphaFoldDB" id="A0A2G9S7W3"/>
<name>A0A2G9S7W3_AQUCT</name>
<proteinExistence type="predicted"/>
<keyword evidence="3" id="KW-1185">Reference proteome</keyword>
<accession>A0A2G9S7W3</accession>
<evidence type="ECO:0000313" key="3">
    <source>
        <dbReference type="Proteomes" id="UP000228934"/>
    </source>
</evidence>
<dbReference type="GO" id="GO:0042393">
    <property type="term" value="F:histone binding"/>
    <property type="evidence" value="ECO:0007669"/>
    <property type="project" value="TreeGrafter"/>
</dbReference>
<feature type="region of interest" description="Disordered" evidence="1">
    <location>
        <begin position="98"/>
        <end position="123"/>
    </location>
</feature>
<dbReference type="EMBL" id="KV925188">
    <property type="protein sequence ID" value="PIO36184.1"/>
    <property type="molecule type" value="Genomic_DNA"/>
</dbReference>
<dbReference type="InterPro" id="IPR038868">
    <property type="entry name" value="RAP80"/>
</dbReference>
<dbReference type="Proteomes" id="UP000228934">
    <property type="component" value="Unassembled WGS sequence"/>
</dbReference>
<gene>
    <name evidence="2" type="ORF">AB205_0216600</name>
</gene>
<evidence type="ECO:0000313" key="2">
    <source>
        <dbReference type="EMBL" id="PIO36184.1"/>
    </source>
</evidence>
<feature type="compositionally biased region" description="Basic residues" evidence="1">
    <location>
        <begin position="147"/>
        <end position="170"/>
    </location>
</feature>
<protein>
    <recommendedName>
        <fullName evidence="4">UBZ4-type domain-containing protein</fullName>
    </recommendedName>
</protein>
<organism evidence="2 3">
    <name type="scientific">Aquarana catesbeiana</name>
    <name type="common">American bullfrog</name>
    <name type="synonym">Rana catesbeiana</name>
    <dbReference type="NCBI Taxonomy" id="8400"/>
    <lineage>
        <taxon>Eukaryota</taxon>
        <taxon>Metazoa</taxon>
        <taxon>Chordata</taxon>
        <taxon>Craniata</taxon>
        <taxon>Vertebrata</taxon>
        <taxon>Euteleostomi</taxon>
        <taxon>Amphibia</taxon>
        <taxon>Batrachia</taxon>
        <taxon>Anura</taxon>
        <taxon>Neobatrachia</taxon>
        <taxon>Ranoidea</taxon>
        <taxon>Ranidae</taxon>
        <taxon>Aquarana</taxon>
    </lineage>
</organism>
<dbReference type="PANTHER" id="PTHR15932:SF2">
    <property type="entry name" value="BRCA1-A COMPLEX SUBUNIT RAP80"/>
    <property type="match status" value="1"/>
</dbReference>
<sequence>MELTGTMSHTRSIYCLMWGVWTHIFQSLFLGRLEKCYLCKSLVPIKDYQTHVDKCLQSAAQETQGTQMLKGSKETEREGRLLTMLEQSESILTDENNSALDFSGMSPPREEQAGSFSSSHLSISDSPIRSFVSISEIKDCLVDFKKQLSRPPKHQPNKKRPQHRGKRRRM</sequence>
<reference evidence="3" key="1">
    <citation type="journal article" date="2017" name="Nat. Commun.">
        <title>The North American bullfrog draft genome provides insight into hormonal regulation of long noncoding RNA.</title>
        <authorList>
            <person name="Hammond S.A."/>
            <person name="Warren R.L."/>
            <person name="Vandervalk B.P."/>
            <person name="Kucuk E."/>
            <person name="Khan H."/>
            <person name="Gibb E.A."/>
            <person name="Pandoh P."/>
            <person name="Kirk H."/>
            <person name="Zhao Y."/>
            <person name="Jones M."/>
            <person name="Mungall A.J."/>
            <person name="Coope R."/>
            <person name="Pleasance S."/>
            <person name="Moore R.A."/>
            <person name="Holt R.A."/>
            <person name="Round J.M."/>
            <person name="Ohora S."/>
            <person name="Walle B.V."/>
            <person name="Veldhoen N."/>
            <person name="Helbing C.C."/>
            <person name="Birol I."/>
        </authorList>
    </citation>
    <scope>NUCLEOTIDE SEQUENCE [LARGE SCALE GENOMIC DNA]</scope>
</reference>
<dbReference type="GO" id="GO:0070531">
    <property type="term" value="C:BRCA1-A complex"/>
    <property type="evidence" value="ECO:0007669"/>
    <property type="project" value="InterPro"/>
</dbReference>
<dbReference type="GO" id="GO:0006302">
    <property type="term" value="P:double-strand break repair"/>
    <property type="evidence" value="ECO:0007669"/>
    <property type="project" value="InterPro"/>
</dbReference>
<feature type="region of interest" description="Disordered" evidence="1">
    <location>
        <begin position="145"/>
        <end position="170"/>
    </location>
</feature>
<evidence type="ECO:0000256" key="1">
    <source>
        <dbReference type="SAM" id="MobiDB-lite"/>
    </source>
</evidence>
<evidence type="ECO:0008006" key="4">
    <source>
        <dbReference type="Google" id="ProtNLM"/>
    </source>
</evidence>
<dbReference type="GO" id="GO:0070530">
    <property type="term" value="F:K63-linked polyubiquitin modification-dependent protein binding"/>
    <property type="evidence" value="ECO:0007669"/>
    <property type="project" value="InterPro"/>
</dbReference>
<dbReference type="GO" id="GO:0045739">
    <property type="term" value="P:positive regulation of DNA repair"/>
    <property type="evidence" value="ECO:0007669"/>
    <property type="project" value="TreeGrafter"/>
</dbReference>
<dbReference type="PANTHER" id="PTHR15932">
    <property type="entry name" value="UBIQUITIN INTERACTION MOTIF-CONTAINING PROTEIN 1"/>
    <property type="match status" value="1"/>
</dbReference>
<dbReference type="OrthoDB" id="7536094at2759"/>